<organism evidence="4">
    <name type="scientific">Micrococcus sp. MG-2010-D12</name>
    <dbReference type="NCBI Taxonomy" id="936902"/>
    <lineage>
        <taxon>Bacteria</taxon>
        <taxon>Bacillati</taxon>
        <taxon>Actinomycetota</taxon>
        <taxon>Actinomycetes</taxon>
        <taxon>Micrococcales</taxon>
        <taxon>Micrococcaceae</taxon>
        <taxon>Micrococcus</taxon>
    </lineage>
</organism>
<feature type="region of interest" description="Disordered" evidence="1">
    <location>
        <begin position="466"/>
        <end position="531"/>
    </location>
</feature>
<feature type="chain" id="PRO_5002510059" description="TrbL/VirB6 plasmid conjugal transfer protein" evidence="3">
    <location>
        <begin position="30"/>
        <end position="648"/>
    </location>
</feature>
<feature type="transmembrane region" description="Helical" evidence="2">
    <location>
        <begin position="351"/>
        <end position="376"/>
    </location>
</feature>
<proteinExistence type="predicted"/>
<protein>
    <recommendedName>
        <fullName evidence="5">TrbL/VirB6 plasmid conjugal transfer protein</fullName>
    </recommendedName>
</protein>
<keyword evidence="2" id="KW-0472">Membrane</keyword>
<dbReference type="AlphaFoldDB" id="A0A0F6SK95"/>
<dbReference type="EMBL" id="KR152226">
    <property type="protein sequence ID" value="AKF15842.1"/>
    <property type="molecule type" value="Genomic_DNA"/>
</dbReference>
<keyword evidence="2" id="KW-0812">Transmembrane</keyword>
<evidence type="ECO:0000313" key="4">
    <source>
        <dbReference type="EMBL" id="AKF15842.1"/>
    </source>
</evidence>
<name>A0A0F6SK95_9MICC</name>
<evidence type="ECO:0000256" key="3">
    <source>
        <dbReference type="SAM" id="SignalP"/>
    </source>
</evidence>
<feature type="compositionally biased region" description="Basic and acidic residues" evidence="1">
    <location>
        <begin position="622"/>
        <end position="638"/>
    </location>
</feature>
<feature type="transmembrane region" description="Helical" evidence="2">
    <location>
        <begin position="164"/>
        <end position="184"/>
    </location>
</feature>
<feature type="transmembrane region" description="Helical" evidence="2">
    <location>
        <begin position="307"/>
        <end position="330"/>
    </location>
</feature>
<feature type="transmembrane region" description="Helical" evidence="2">
    <location>
        <begin position="382"/>
        <end position="410"/>
    </location>
</feature>
<feature type="region of interest" description="Disordered" evidence="1">
    <location>
        <begin position="566"/>
        <end position="648"/>
    </location>
</feature>
<feature type="signal peptide" evidence="3">
    <location>
        <begin position="1"/>
        <end position="29"/>
    </location>
</feature>
<keyword evidence="3" id="KW-0732">Signal</keyword>
<evidence type="ECO:0008006" key="5">
    <source>
        <dbReference type="Google" id="ProtNLM"/>
    </source>
</evidence>
<keyword evidence="4" id="KW-0614">Plasmid</keyword>
<gene>
    <name evidence="4" type="ORF">pJD12_660</name>
</gene>
<reference evidence="4" key="1">
    <citation type="journal article" date="2015" name="Genome Announc.">
        <title>Complete Genome Sequence of the Linear Plasmid pJD12 Hosted by Micrococcus sp. D12, Isolated from a High-Altitude Volcanic Lake in Argentina.</title>
        <authorList>
            <person name="Dib J.R."/>
            <person name="Angelov A."/>
            <person name="Liebl W."/>
            <person name="Dobber J."/>
            <person name="Voget S."/>
            <person name="Schuldes J."/>
            <person name="Gorriti M."/>
            <person name="Farias M.E."/>
            <person name="Meinhardt F."/>
            <person name="Daniel R."/>
        </authorList>
    </citation>
    <scope>NUCLEOTIDE SEQUENCE</scope>
    <source>
        <strain evidence="4">MG-2010-D12</strain>
        <plasmid evidence="4">pJD12</plasmid>
    </source>
</reference>
<sequence>MSARGWMRRAGVSAAVLLTMLWAAPAASAAPAAPAQSGVMGLEEWSQQVTDSSGVPISKYEALPLDHGAGGIDINPARDALVSVLDFFWGLHYMCVTTCMWLLHTLLGFQWVSWFSGPMEVLGQNFGQLVAQIHWIPLAAMISGTTIGLLFFMRKRGAAWGEMFVSVMMVVVATNIALNPVAYITGPDGVLQTSQQTAAQIAVEATGGKGAMDGGADASSALGQSVMADLTDAMLRGPSQAVAFGQLLEGSCASTFTETMKAADPMDVESKSVMDPVKGCSDSAKSWSESTSFTKVAPMLMTNLGSAAFAVLVATMAVVLFLAVLIALFYGVYQALAVMISILPGTSRKEFFGAFVGVIACGVVIVAAIVLVAVSLRLVASMLLTTAALGVTLQMLLLVLMLIALIWLVLRVRHGIMKKGDQTARWLSRLGAGQEKKSSVPMKSLVGMAGTALGGYKFGRLGLAKGGGQDGPARSRPTGGGAGPSGGSDTPSGGPRRPDPRGPQVFGRAARADGGSGPARRRRPGGQLPPAPLVRAVGVGAAAIGGPMGGAVNVVAQGAAWSIERQNRKELTGPGKPQRVPRQSRITVGSDGKATVTPRRPEVVEGTVVDSSQGPQQPPRRPRSDSTEATQRMRERLRAAQGPRGQHA</sequence>
<evidence type="ECO:0000256" key="2">
    <source>
        <dbReference type="SAM" id="Phobius"/>
    </source>
</evidence>
<keyword evidence="2" id="KW-1133">Transmembrane helix</keyword>
<feature type="transmembrane region" description="Helical" evidence="2">
    <location>
        <begin position="133"/>
        <end position="152"/>
    </location>
</feature>
<geneLocation type="plasmid" evidence="4">
    <name>pJD12</name>
</geneLocation>
<accession>A0A0F6SK95</accession>
<evidence type="ECO:0000256" key="1">
    <source>
        <dbReference type="SAM" id="MobiDB-lite"/>
    </source>
</evidence>